<dbReference type="EMBL" id="ALYF01000003">
    <property type="protein sequence ID" value="EJW21657.1"/>
    <property type="molecule type" value="Genomic_DNA"/>
</dbReference>
<dbReference type="InterPro" id="IPR047246">
    <property type="entry name" value="ThrRS_anticodon"/>
</dbReference>
<comment type="caution">
    <text evidence="13">Lacks conserved residue(s) required for the propagation of feature annotation.</text>
</comment>
<dbReference type="CDD" id="cd01667">
    <property type="entry name" value="TGS_ThrRS"/>
    <property type="match status" value="1"/>
</dbReference>
<dbReference type="FunFam" id="3.30.980.10:FF:000005">
    <property type="entry name" value="Threonyl-tRNA synthetase, mitochondrial"/>
    <property type="match status" value="1"/>
</dbReference>
<dbReference type="SUPFAM" id="SSF81271">
    <property type="entry name" value="TGS-like"/>
    <property type="match status" value="1"/>
</dbReference>
<feature type="domain" description="Aminoacyl-transfer RNA synthetases class-II family profile" evidence="14">
    <location>
        <begin position="256"/>
        <end position="561"/>
    </location>
</feature>
<dbReference type="GO" id="GO:0004829">
    <property type="term" value="F:threonine-tRNA ligase activity"/>
    <property type="evidence" value="ECO:0007669"/>
    <property type="project" value="UniProtKB-UniRule"/>
</dbReference>
<dbReference type="InterPro" id="IPR012947">
    <property type="entry name" value="tRNA_SAD"/>
</dbReference>
<comment type="subunit">
    <text evidence="13">Homodimer.</text>
</comment>
<dbReference type="InterPro" id="IPR012675">
    <property type="entry name" value="Beta-grasp_dom_sf"/>
</dbReference>
<dbReference type="Proteomes" id="UP000004836">
    <property type="component" value="Unassembled WGS sequence"/>
</dbReference>
<dbReference type="InterPro" id="IPR045864">
    <property type="entry name" value="aa-tRNA-synth_II/BPL/LPL"/>
</dbReference>
<dbReference type="InterPro" id="IPR002320">
    <property type="entry name" value="Thr-tRNA-ligase_IIa"/>
</dbReference>
<dbReference type="Gene3D" id="3.30.930.10">
    <property type="entry name" value="Bira Bifunctional Protein, Domain 2"/>
    <property type="match status" value="1"/>
</dbReference>
<evidence type="ECO:0000256" key="3">
    <source>
        <dbReference type="ARBA" id="ARBA00022555"/>
    </source>
</evidence>
<dbReference type="SUPFAM" id="SSF55681">
    <property type="entry name" value="Class II aaRS and biotin synthetases"/>
    <property type="match status" value="1"/>
</dbReference>
<keyword evidence="7 13" id="KW-0862">Zinc</keyword>
<feature type="binding site" evidence="13">
    <location>
        <position position="538"/>
    </location>
    <ligand>
        <name>Zn(2+)</name>
        <dbReference type="ChEBI" id="CHEBI:29105"/>
        <note>catalytic</note>
    </ligand>
</feature>
<dbReference type="Gene3D" id="3.30.980.10">
    <property type="entry name" value="Threonyl-trna Synthetase, Chain A, domain 2"/>
    <property type="match status" value="1"/>
</dbReference>
<dbReference type="GO" id="GO:0005737">
    <property type="term" value="C:cytoplasm"/>
    <property type="evidence" value="ECO:0007669"/>
    <property type="project" value="UniProtKB-SubCell"/>
</dbReference>
<dbReference type="FunFam" id="3.30.54.20:FF:000002">
    <property type="entry name" value="Threonine--tRNA ligase"/>
    <property type="match status" value="1"/>
</dbReference>
<evidence type="ECO:0000259" key="14">
    <source>
        <dbReference type="PROSITE" id="PS50862"/>
    </source>
</evidence>
<keyword evidence="2 13" id="KW-0963">Cytoplasm</keyword>
<comment type="caution">
    <text evidence="16">The sequence shown here is derived from an EMBL/GenBank/DDBJ whole genome shotgun (WGS) entry which is preliminary data.</text>
</comment>
<dbReference type="CDD" id="cd00771">
    <property type="entry name" value="ThrRS_core"/>
    <property type="match status" value="1"/>
</dbReference>
<evidence type="ECO:0000256" key="5">
    <source>
        <dbReference type="ARBA" id="ARBA00022723"/>
    </source>
</evidence>
<dbReference type="SUPFAM" id="SSF52954">
    <property type="entry name" value="Class II aaRS ABD-related"/>
    <property type="match status" value="1"/>
</dbReference>
<dbReference type="Gene3D" id="3.10.20.30">
    <property type="match status" value="1"/>
</dbReference>
<dbReference type="Pfam" id="PF00587">
    <property type="entry name" value="tRNA-synt_2b"/>
    <property type="match status" value="1"/>
</dbReference>
<dbReference type="PRINTS" id="PR01047">
    <property type="entry name" value="TRNASYNTHTHR"/>
</dbReference>
<comment type="catalytic activity">
    <reaction evidence="12 13">
        <text>tRNA(Thr) + L-threonine + ATP = L-threonyl-tRNA(Thr) + AMP + diphosphate + H(+)</text>
        <dbReference type="Rhea" id="RHEA:24624"/>
        <dbReference type="Rhea" id="RHEA-COMP:9670"/>
        <dbReference type="Rhea" id="RHEA-COMP:9704"/>
        <dbReference type="ChEBI" id="CHEBI:15378"/>
        <dbReference type="ChEBI" id="CHEBI:30616"/>
        <dbReference type="ChEBI" id="CHEBI:33019"/>
        <dbReference type="ChEBI" id="CHEBI:57926"/>
        <dbReference type="ChEBI" id="CHEBI:78442"/>
        <dbReference type="ChEBI" id="CHEBI:78534"/>
        <dbReference type="ChEBI" id="CHEBI:456215"/>
        <dbReference type="EC" id="6.1.1.3"/>
    </reaction>
</comment>
<evidence type="ECO:0000256" key="11">
    <source>
        <dbReference type="ARBA" id="ARBA00023146"/>
    </source>
</evidence>
<evidence type="ECO:0000256" key="2">
    <source>
        <dbReference type="ARBA" id="ARBA00022490"/>
    </source>
</evidence>
<dbReference type="InterPro" id="IPR033728">
    <property type="entry name" value="ThrRS_core"/>
</dbReference>
<keyword evidence="5 13" id="KW-0479">Metal-binding</keyword>
<dbReference type="InterPro" id="IPR018163">
    <property type="entry name" value="Thr/Ala-tRNA-synth_IIc_edit"/>
</dbReference>
<dbReference type="FunFam" id="3.30.930.10:FF:000002">
    <property type="entry name" value="Threonine--tRNA ligase"/>
    <property type="match status" value="1"/>
</dbReference>
<dbReference type="GO" id="GO:0005524">
    <property type="term" value="F:ATP binding"/>
    <property type="evidence" value="ECO:0007669"/>
    <property type="project" value="UniProtKB-UniRule"/>
</dbReference>
<keyword evidence="9 13" id="KW-0694">RNA-binding</keyword>
<dbReference type="PANTHER" id="PTHR11451:SF44">
    <property type="entry name" value="THREONINE--TRNA LIGASE, CHLOROPLASTIC_MITOCHONDRIAL 2"/>
    <property type="match status" value="1"/>
</dbReference>
<evidence type="ECO:0000256" key="8">
    <source>
        <dbReference type="ARBA" id="ARBA00022840"/>
    </source>
</evidence>
<feature type="domain" description="TGS" evidence="15">
    <location>
        <begin position="11"/>
        <end position="74"/>
    </location>
</feature>
<dbReference type="AlphaFoldDB" id="J9DXB7"/>
<evidence type="ECO:0000256" key="7">
    <source>
        <dbReference type="ARBA" id="ARBA00022833"/>
    </source>
</evidence>
<evidence type="ECO:0000256" key="9">
    <source>
        <dbReference type="ARBA" id="ARBA00022884"/>
    </source>
</evidence>
<keyword evidence="4 13" id="KW-0436">Ligase</keyword>
<dbReference type="InterPro" id="IPR004154">
    <property type="entry name" value="Anticodon-bd"/>
</dbReference>
<dbReference type="InterPro" id="IPR002314">
    <property type="entry name" value="aa-tRNA-synt_IIb"/>
</dbReference>
<dbReference type="PROSITE" id="PS50862">
    <property type="entry name" value="AA_TRNA_LIGASE_II"/>
    <property type="match status" value="1"/>
</dbReference>
<name>J9DXB7_9PROT</name>
<dbReference type="InterPro" id="IPR004095">
    <property type="entry name" value="TGS"/>
</dbReference>
<dbReference type="PROSITE" id="PS51880">
    <property type="entry name" value="TGS"/>
    <property type="match status" value="1"/>
</dbReference>
<dbReference type="Pfam" id="PF07973">
    <property type="entry name" value="tRNA_SAD"/>
    <property type="match status" value="1"/>
</dbReference>
<dbReference type="HAMAP" id="MF_00184">
    <property type="entry name" value="Thr_tRNA_synth"/>
    <property type="match status" value="1"/>
</dbReference>
<dbReference type="EC" id="6.1.1.3" evidence="13"/>
<feature type="binding site" evidence="13">
    <location>
        <position position="412"/>
    </location>
    <ligand>
        <name>Zn(2+)</name>
        <dbReference type="ChEBI" id="CHEBI:29105"/>
        <note>catalytic</note>
    </ligand>
</feature>
<dbReference type="SUPFAM" id="SSF55186">
    <property type="entry name" value="ThrRS/AlaRS common domain"/>
    <property type="match status" value="1"/>
</dbReference>
<keyword evidence="11 13" id="KW-0030">Aminoacyl-tRNA synthetase</keyword>
<dbReference type="PANTHER" id="PTHR11451">
    <property type="entry name" value="THREONINE-TRNA LIGASE"/>
    <property type="match status" value="1"/>
</dbReference>
<proteinExistence type="inferred from homology"/>
<comment type="cofactor">
    <cofactor evidence="13">
        <name>Zn(2+)</name>
        <dbReference type="ChEBI" id="CHEBI:29105"/>
    </cofactor>
    <text evidence="13">Binds 1 zinc ion per subunit.</text>
</comment>
<comment type="similarity">
    <text evidence="1 13">Belongs to the class-II aminoacyl-tRNA synthetase family.</text>
</comment>
<keyword evidence="8 13" id="KW-0067">ATP-binding</keyword>
<dbReference type="InterPro" id="IPR012676">
    <property type="entry name" value="TGS-like"/>
</dbReference>
<dbReference type="Pfam" id="PF03129">
    <property type="entry name" value="HGTP_anticodon"/>
    <property type="match status" value="1"/>
</dbReference>
<dbReference type="PATRIC" id="fig|1220535.3.peg.1446"/>
<dbReference type="Gene3D" id="3.40.50.800">
    <property type="entry name" value="Anticodon-binding domain"/>
    <property type="match status" value="1"/>
</dbReference>
<dbReference type="InterPro" id="IPR006195">
    <property type="entry name" value="aa-tRNA-synth_II"/>
</dbReference>
<evidence type="ECO:0000256" key="4">
    <source>
        <dbReference type="ARBA" id="ARBA00022598"/>
    </source>
</evidence>
<organism evidence="16 17">
    <name type="scientific">alpha proteobacterium IMCC14465</name>
    <dbReference type="NCBI Taxonomy" id="1220535"/>
    <lineage>
        <taxon>Bacteria</taxon>
        <taxon>Pseudomonadati</taxon>
        <taxon>Pseudomonadota</taxon>
        <taxon>Alphaproteobacteria</taxon>
        <taxon>PS1 clade</taxon>
    </lineage>
</organism>
<dbReference type="InterPro" id="IPR036621">
    <property type="entry name" value="Anticodon-bd_dom_sf"/>
</dbReference>
<keyword evidence="3 13" id="KW-0820">tRNA-binding</keyword>
<dbReference type="SMART" id="SM00863">
    <property type="entry name" value="tRNA_SAD"/>
    <property type="match status" value="1"/>
</dbReference>
<evidence type="ECO:0000256" key="10">
    <source>
        <dbReference type="ARBA" id="ARBA00022917"/>
    </source>
</evidence>
<evidence type="ECO:0000256" key="13">
    <source>
        <dbReference type="HAMAP-Rule" id="MF_00184"/>
    </source>
</evidence>
<protein>
    <recommendedName>
        <fullName evidence="13">Threonine--tRNA ligase</fullName>
        <ecNumber evidence="13">6.1.1.3</ecNumber>
    </recommendedName>
    <alternativeName>
        <fullName evidence="13">Threonyl-tRNA synthetase</fullName>
        <shortName evidence="13">ThrRS</shortName>
    </alternativeName>
</protein>
<evidence type="ECO:0000256" key="1">
    <source>
        <dbReference type="ARBA" id="ARBA00008226"/>
    </source>
</evidence>
<evidence type="ECO:0000256" key="6">
    <source>
        <dbReference type="ARBA" id="ARBA00022741"/>
    </source>
</evidence>
<reference evidence="16 17" key="1">
    <citation type="journal article" date="2012" name="J. Bacteriol.">
        <title>Genome Sequence of Strain IMCC14465, Isolated from the East Sea, Belonging to the PS1 Clade of Alphaproteobacteria.</title>
        <authorList>
            <person name="Yang S.J."/>
            <person name="Kang I."/>
            <person name="Cho J.C."/>
        </authorList>
    </citation>
    <scope>NUCLEOTIDE SEQUENCE [LARGE SCALE GENOMIC DNA]</scope>
    <source>
        <strain evidence="16 17">IMCC14465</strain>
    </source>
</reference>
<dbReference type="Pfam" id="PF02824">
    <property type="entry name" value="TGS"/>
    <property type="match status" value="1"/>
</dbReference>
<dbReference type="FunFam" id="3.40.50.800:FF:000001">
    <property type="entry name" value="Threonine--tRNA ligase"/>
    <property type="match status" value="1"/>
</dbReference>
<dbReference type="Gene3D" id="3.30.54.20">
    <property type="match status" value="1"/>
</dbReference>
<keyword evidence="17" id="KW-1185">Reference proteome</keyword>
<comment type="subcellular location">
    <subcellularLocation>
        <location evidence="13">Cytoplasm</location>
    </subcellularLocation>
</comment>
<dbReference type="GO" id="GO:0006435">
    <property type="term" value="P:threonyl-tRNA aminoacylation"/>
    <property type="evidence" value="ECO:0007669"/>
    <property type="project" value="UniProtKB-UniRule"/>
</dbReference>
<gene>
    <name evidence="13" type="primary">thrS</name>
    <name evidence="16" type="ORF">IMCC14465_14530</name>
</gene>
<dbReference type="eggNOG" id="COG0441">
    <property type="taxonomic scope" value="Bacteria"/>
</dbReference>
<dbReference type="GO" id="GO:0046872">
    <property type="term" value="F:metal ion binding"/>
    <property type="evidence" value="ECO:0007669"/>
    <property type="project" value="UniProtKB-KW"/>
</dbReference>
<dbReference type="FunFam" id="3.10.20.30:FF:000005">
    <property type="entry name" value="Threonine--tRNA ligase"/>
    <property type="match status" value="1"/>
</dbReference>
<dbReference type="GO" id="GO:0000049">
    <property type="term" value="F:tRNA binding"/>
    <property type="evidence" value="ECO:0007669"/>
    <property type="project" value="UniProtKB-KW"/>
</dbReference>
<dbReference type="STRING" id="1220535.IMCC14465_14530"/>
<evidence type="ECO:0000313" key="16">
    <source>
        <dbReference type="EMBL" id="EJW21657.1"/>
    </source>
</evidence>
<accession>J9DXB7</accession>
<evidence type="ECO:0000259" key="15">
    <source>
        <dbReference type="PROSITE" id="PS51880"/>
    </source>
</evidence>
<dbReference type="NCBIfam" id="TIGR00418">
    <property type="entry name" value="thrS"/>
    <property type="match status" value="1"/>
</dbReference>
<sequence length="666" mass="75239">MEIKSGTGRNEKIMITLTLPDGATRQFDEPLSGLAFAESISKSLSKKALALKINGEAVDLATMIDSDCEVAVLTASDEEGVDLMRHDCAHVLAEAVQELFPDTQVTIGPVIENGFYYDFAREIPFSLDDLEKIEARMRDIVDRDEDIIREVWNRDEAIAHFREIGEVYKADIIASIPAGEDVSVYRQGNWKDLCRGPHLPSTGKLGKAFKLTKLAGAYWRGDSNNEMLQRIYGTCWGNEKDLKNYLHMVEEAEKRDHRKLGRDMDLFHLQEEAQGSVFWHAKGYTIWQSLEQYIRRRLTENDYQEVKTPQILDKKFWEQSGHWEKFRENMFVVPDEVPSLEDEETVLSGEAELMALKPMNCPAHVQIFKQGIKSYRDLPLRMAEFGCCHRNEPHGALHGLMRVRQMTQDDAHIFCREDQIIAEAVDFCNLVKQVYTDLGFEDVSVKLALRPELRAGEDDVWDRAEGGLRAALKAAGLDWEELPGEGAFYGPKIEYHLRDAIGRTWQCGTLQLDFVLPERLDASYVGEDGNKHRPVMLHRAVLGTLERFIGIMLESYAGKLPLWLAPHQIMVCPITTDADSYGVSVLEALKAAGLRAGVDLRNEKINYKVREHSVSKIPVILAVGGREAEGQTVSMRRLGSKESQVLPLDEAVKILSDEATPPDLKP</sequence>
<dbReference type="CDD" id="cd00860">
    <property type="entry name" value="ThrRS_anticodon"/>
    <property type="match status" value="1"/>
</dbReference>
<evidence type="ECO:0000256" key="12">
    <source>
        <dbReference type="ARBA" id="ARBA00049515"/>
    </source>
</evidence>
<feature type="binding site" evidence="13">
    <location>
        <position position="361"/>
    </location>
    <ligand>
        <name>Zn(2+)</name>
        <dbReference type="ChEBI" id="CHEBI:29105"/>
        <note>catalytic</note>
    </ligand>
</feature>
<evidence type="ECO:0000313" key="17">
    <source>
        <dbReference type="Proteomes" id="UP000004836"/>
    </source>
</evidence>
<keyword evidence="6 13" id="KW-0547">Nucleotide-binding</keyword>
<keyword evidence="10 13" id="KW-0648">Protein biosynthesis</keyword>